<evidence type="ECO:0000256" key="1">
    <source>
        <dbReference type="ARBA" id="ARBA00010211"/>
    </source>
</evidence>
<dbReference type="GO" id="GO:0006107">
    <property type="term" value="P:oxaloacetate metabolic process"/>
    <property type="evidence" value="ECO:0007669"/>
    <property type="project" value="UniProtKB-ARBA"/>
</dbReference>
<dbReference type="Proteomes" id="UP000279236">
    <property type="component" value="Unassembled WGS sequence"/>
</dbReference>
<evidence type="ECO:0000313" key="5">
    <source>
        <dbReference type="Proteomes" id="UP000279236"/>
    </source>
</evidence>
<dbReference type="FunFam" id="3.90.850.10:FF:000002">
    <property type="entry name" value="2-hydroxyhepta-2,4-diene-1,7-dioate isomerase"/>
    <property type="match status" value="1"/>
</dbReference>
<dbReference type="AlphaFoldDB" id="A0A427XS36"/>
<comment type="caution">
    <text evidence="4">The sequence shown here is derived from an EMBL/GenBank/DDBJ whole genome shotgun (WGS) entry which is preliminary data.</text>
</comment>
<accession>A0A427XS36</accession>
<dbReference type="InterPro" id="IPR011234">
    <property type="entry name" value="Fumarylacetoacetase-like_C"/>
</dbReference>
<comment type="similarity">
    <text evidence="1">Belongs to the FAH family.</text>
</comment>
<evidence type="ECO:0000259" key="3">
    <source>
        <dbReference type="Pfam" id="PF01557"/>
    </source>
</evidence>
<dbReference type="GO" id="GO:0050163">
    <property type="term" value="F:oxaloacetate tautomerase activity"/>
    <property type="evidence" value="ECO:0007669"/>
    <property type="project" value="UniProtKB-ARBA"/>
</dbReference>
<dbReference type="GeneID" id="39592382"/>
<dbReference type="RefSeq" id="XP_028476114.1">
    <property type="nucleotide sequence ID" value="XM_028623181.1"/>
</dbReference>
<gene>
    <name evidence="4" type="ORF">EHS24_007839</name>
</gene>
<dbReference type="PANTHER" id="PTHR11820">
    <property type="entry name" value="ACYLPYRUVASE"/>
    <property type="match status" value="1"/>
</dbReference>
<keyword evidence="2" id="KW-0479">Metal-binding</keyword>
<feature type="domain" description="Fumarylacetoacetase-like C-terminal" evidence="3">
    <location>
        <begin position="86"/>
        <end position="298"/>
    </location>
</feature>
<dbReference type="PANTHER" id="PTHR11820:SF100">
    <property type="entry name" value="FUMARYLACETOACETATE HYDROLASE FAMILY PROTEIN (AFU_ORTHOLOGUE AFUA_4G01490)"/>
    <property type="match status" value="1"/>
</dbReference>
<evidence type="ECO:0000256" key="2">
    <source>
        <dbReference type="ARBA" id="ARBA00022723"/>
    </source>
</evidence>
<name>A0A427XS36_9TREE</name>
<protein>
    <recommendedName>
        <fullName evidence="3">Fumarylacetoacetase-like C-terminal domain-containing protein</fullName>
    </recommendedName>
</protein>
<keyword evidence="5" id="KW-1185">Reference proteome</keyword>
<evidence type="ECO:0000313" key="4">
    <source>
        <dbReference type="EMBL" id="RSH81659.1"/>
    </source>
</evidence>
<dbReference type="OrthoDB" id="411064at2759"/>
<dbReference type="STRING" id="105984.A0A427XS36"/>
<reference evidence="4 5" key="1">
    <citation type="submission" date="2018-11" db="EMBL/GenBank/DDBJ databases">
        <title>Genome sequence of Apiotrichum porosum DSM 27194.</title>
        <authorList>
            <person name="Aliyu H."/>
            <person name="Gorte O."/>
            <person name="Ochsenreither K."/>
        </authorList>
    </citation>
    <scope>NUCLEOTIDE SEQUENCE [LARGE SCALE GENOMIC DNA]</scope>
    <source>
        <strain evidence="4 5">DSM 27194</strain>
    </source>
</reference>
<proteinExistence type="inferred from homology"/>
<sequence length="301" mass="31869">MASVQWTRLIRFVPTGASAPIYGEPIGSDAELADIGAAAAAGKLTARVIDVGADGPLSPAAKVTEQVATVGTLLGPLPVEAVPDVKCIGLNYRKHILEAGRSLPPFPSLFIKPATSIADYGEAVPIPKCAQEGEADYEGELCVVIGQDVRDVSVEDALKYVAGYTAGDDVSSRKWQRLKERAGGVPQWCFSKGFDKFAPLGPVIVASALIPDPSKLDLKTVVNGEVRQETPVADLVFDVPTIISFLSQGTTLRRGTVIMSGTPGGVGCAGPEEKWRPLKDGDNVEVYVSQIGTLRHSIRYE</sequence>
<dbReference type="GO" id="GO:0046872">
    <property type="term" value="F:metal ion binding"/>
    <property type="evidence" value="ECO:0007669"/>
    <property type="project" value="UniProtKB-KW"/>
</dbReference>
<dbReference type="InterPro" id="IPR036663">
    <property type="entry name" value="Fumarylacetoacetase_C_sf"/>
</dbReference>
<dbReference type="Gene3D" id="3.90.850.10">
    <property type="entry name" value="Fumarylacetoacetase-like, C-terminal domain"/>
    <property type="match status" value="1"/>
</dbReference>
<dbReference type="EMBL" id="RSCE01000006">
    <property type="protein sequence ID" value="RSH81659.1"/>
    <property type="molecule type" value="Genomic_DNA"/>
</dbReference>
<dbReference type="Pfam" id="PF01557">
    <property type="entry name" value="FAA_hydrolase"/>
    <property type="match status" value="1"/>
</dbReference>
<organism evidence="4 5">
    <name type="scientific">Apiotrichum porosum</name>
    <dbReference type="NCBI Taxonomy" id="105984"/>
    <lineage>
        <taxon>Eukaryota</taxon>
        <taxon>Fungi</taxon>
        <taxon>Dikarya</taxon>
        <taxon>Basidiomycota</taxon>
        <taxon>Agaricomycotina</taxon>
        <taxon>Tremellomycetes</taxon>
        <taxon>Trichosporonales</taxon>
        <taxon>Trichosporonaceae</taxon>
        <taxon>Apiotrichum</taxon>
    </lineage>
</organism>
<dbReference type="SUPFAM" id="SSF56529">
    <property type="entry name" value="FAH"/>
    <property type="match status" value="1"/>
</dbReference>